<dbReference type="AlphaFoldDB" id="A0A4U3L1I3"/>
<sequence length="191" mass="21992">MTLIQKLRDAIHPLHLALDHSLVPYIESIQSKDDYAALLLLFYGFFKPVYDNIDACIDLNNLPDYPSRRKPEWLLNDLQDLEVDYEIQLCNRLPAITNATTAIGALYVLEGATLGGIMIKKMIIDKLHIHQGLSFFNGYDRHTRERWNVFIQSLNNLNTNNAMDEALIQTAAATFVLFKDWLQQKLIFLRA</sequence>
<dbReference type="CDD" id="cd19166">
    <property type="entry name" value="HemeO-bac"/>
    <property type="match status" value="1"/>
</dbReference>
<dbReference type="Gene3D" id="1.20.910.10">
    <property type="entry name" value="Heme oxygenase-like"/>
    <property type="match status" value="1"/>
</dbReference>
<dbReference type="GO" id="GO:0006788">
    <property type="term" value="P:heme oxidation"/>
    <property type="evidence" value="ECO:0007669"/>
    <property type="project" value="InterPro"/>
</dbReference>
<keyword evidence="2" id="KW-1185">Reference proteome</keyword>
<protein>
    <submittedName>
        <fullName evidence="1">Biliverdin-producing heme oxygenase</fullName>
    </submittedName>
</protein>
<dbReference type="Pfam" id="PF01126">
    <property type="entry name" value="Heme_oxygenase"/>
    <property type="match status" value="1"/>
</dbReference>
<dbReference type="InterPro" id="IPR016084">
    <property type="entry name" value="Haem_Oase-like_multi-hlx"/>
</dbReference>
<dbReference type="SUPFAM" id="SSF48613">
    <property type="entry name" value="Heme oxygenase-like"/>
    <property type="match status" value="1"/>
</dbReference>
<dbReference type="InterPro" id="IPR016053">
    <property type="entry name" value="Haem_Oase-like"/>
</dbReference>
<organism evidence="1 2">
    <name type="scientific">Ilyomonas limi</name>
    <dbReference type="NCBI Taxonomy" id="2575867"/>
    <lineage>
        <taxon>Bacteria</taxon>
        <taxon>Pseudomonadati</taxon>
        <taxon>Bacteroidota</taxon>
        <taxon>Chitinophagia</taxon>
        <taxon>Chitinophagales</taxon>
        <taxon>Chitinophagaceae</taxon>
        <taxon>Ilyomonas</taxon>
    </lineage>
</organism>
<dbReference type="RefSeq" id="WP_137261466.1">
    <property type="nucleotide sequence ID" value="NZ_SZQL01000006.1"/>
</dbReference>
<dbReference type="Proteomes" id="UP000305848">
    <property type="component" value="Unassembled WGS sequence"/>
</dbReference>
<dbReference type="EMBL" id="SZQL01000006">
    <property type="protein sequence ID" value="TKK68845.1"/>
    <property type="molecule type" value="Genomic_DNA"/>
</dbReference>
<accession>A0A4U3L1I3</accession>
<evidence type="ECO:0000313" key="1">
    <source>
        <dbReference type="EMBL" id="TKK68845.1"/>
    </source>
</evidence>
<dbReference type="GO" id="GO:0004392">
    <property type="term" value="F:heme oxygenase (decyclizing) activity"/>
    <property type="evidence" value="ECO:0007669"/>
    <property type="project" value="InterPro"/>
</dbReference>
<dbReference type="OrthoDB" id="114943at2"/>
<name>A0A4U3L1I3_9BACT</name>
<reference evidence="1 2" key="1">
    <citation type="submission" date="2019-05" db="EMBL/GenBank/DDBJ databases">
        <title>Panacibacter sp. strain 17mud1-8 Genome sequencing and assembly.</title>
        <authorList>
            <person name="Chhetri G."/>
        </authorList>
    </citation>
    <scope>NUCLEOTIDE SEQUENCE [LARGE SCALE GENOMIC DNA]</scope>
    <source>
        <strain evidence="1 2">17mud1-8</strain>
    </source>
</reference>
<proteinExistence type="predicted"/>
<comment type="caution">
    <text evidence="1">The sequence shown here is derived from an EMBL/GenBank/DDBJ whole genome shotgun (WGS) entry which is preliminary data.</text>
</comment>
<gene>
    <name evidence="1" type="ORF">FC093_09110</name>
</gene>
<evidence type="ECO:0000313" key="2">
    <source>
        <dbReference type="Proteomes" id="UP000305848"/>
    </source>
</evidence>